<accession>M3UJQ7</accession>
<evidence type="ECO:0000313" key="15">
    <source>
        <dbReference type="EMBL" id="GAC79770.1"/>
    </source>
</evidence>
<feature type="transmembrane region" description="Helical" evidence="13">
    <location>
        <begin position="60"/>
        <end position="81"/>
    </location>
</feature>
<feature type="transmembrane region" description="Helical" evidence="13">
    <location>
        <begin position="87"/>
        <end position="109"/>
    </location>
</feature>
<evidence type="ECO:0000256" key="8">
    <source>
        <dbReference type="ARBA" id="ARBA00022989"/>
    </source>
</evidence>
<evidence type="ECO:0000256" key="7">
    <source>
        <dbReference type="ARBA" id="ARBA00022833"/>
    </source>
</evidence>
<comment type="similarity">
    <text evidence="11">Belongs to the peptidase M48 family.</text>
</comment>
<gene>
    <name evidence="15" type="ORF">GM1_012_00430</name>
</gene>
<keyword evidence="9 11" id="KW-0482">Metalloprotease</keyword>
<dbReference type="STRING" id="410332.SAMN04488550_1802"/>
<dbReference type="PANTHER" id="PTHR43221:SF1">
    <property type="entry name" value="PROTEASE HTPX"/>
    <property type="match status" value="1"/>
</dbReference>
<evidence type="ECO:0000256" key="12">
    <source>
        <dbReference type="SAM" id="MobiDB-lite"/>
    </source>
</evidence>
<dbReference type="GO" id="GO:0046872">
    <property type="term" value="F:metal ion binding"/>
    <property type="evidence" value="ECO:0007669"/>
    <property type="project" value="UniProtKB-KW"/>
</dbReference>
<evidence type="ECO:0000256" key="2">
    <source>
        <dbReference type="ARBA" id="ARBA00022475"/>
    </source>
</evidence>
<dbReference type="InterPro" id="IPR001915">
    <property type="entry name" value="Peptidase_M48"/>
</dbReference>
<proteinExistence type="inferred from homology"/>
<dbReference type="Pfam" id="PF01435">
    <property type="entry name" value="Peptidase_M48"/>
    <property type="match status" value="2"/>
</dbReference>
<evidence type="ECO:0000256" key="1">
    <source>
        <dbReference type="ARBA" id="ARBA00004651"/>
    </source>
</evidence>
<dbReference type="OrthoDB" id="9810445at2"/>
<dbReference type="InterPro" id="IPR050083">
    <property type="entry name" value="HtpX_protease"/>
</dbReference>
<dbReference type="CDD" id="cd07325">
    <property type="entry name" value="M48_Ste24p_like"/>
    <property type="match status" value="1"/>
</dbReference>
<evidence type="ECO:0000256" key="3">
    <source>
        <dbReference type="ARBA" id="ARBA00022670"/>
    </source>
</evidence>
<reference evidence="15 16" key="1">
    <citation type="submission" date="2013-02" db="EMBL/GenBank/DDBJ databases">
        <title>Whole genome shotgun sequence of Gordonia malaquae NBRC 108250.</title>
        <authorList>
            <person name="Yoshida I."/>
            <person name="Hosoyama A."/>
            <person name="Tsuchikane K."/>
            <person name="Ando Y."/>
            <person name="Baba S."/>
            <person name="Ohji S."/>
            <person name="Hamada M."/>
            <person name="Tamura T."/>
            <person name="Yamazoe A."/>
            <person name="Yamazaki S."/>
            <person name="Fujita N."/>
        </authorList>
    </citation>
    <scope>NUCLEOTIDE SEQUENCE [LARGE SCALE GENOMIC DNA]</scope>
    <source>
        <strain evidence="15 16">NBRC 108250</strain>
    </source>
</reference>
<dbReference type="PANTHER" id="PTHR43221">
    <property type="entry name" value="PROTEASE HTPX"/>
    <property type="match status" value="1"/>
</dbReference>
<dbReference type="eggNOG" id="COG0501">
    <property type="taxonomic scope" value="Bacteria"/>
</dbReference>
<dbReference type="Proteomes" id="UP000035009">
    <property type="component" value="Unassembled WGS sequence"/>
</dbReference>
<comment type="cofactor">
    <cofactor evidence="11">
        <name>Zn(2+)</name>
        <dbReference type="ChEBI" id="CHEBI:29105"/>
    </cofactor>
    <text evidence="11">Binds 1 zinc ion per subunit.</text>
</comment>
<comment type="caution">
    <text evidence="15">The sequence shown here is derived from an EMBL/GenBank/DDBJ whole genome shotgun (WGS) entry which is preliminary data.</text>
</comment>
<keyword evidence="6 11" id="KW-0378">Hydrolase</keyword>
<dbReference type="GO" id="GO:0006508">
    <property type="term" value="P:proteolysis"/>
    <property type="evidence" value="ECO:0007669"/>
    <property type="project" value="UniProtKB-KW"/>
</dbReference>
<dbReference type="GO" id="GO:0004222">
    <property type="term" value="F:metalloendopeptidase activity"/>
    <property type="evidence" value="ECO:0007669"/>
    <property type="project" value="InterPro"/>
</dbReference>
<name>M3UJQ7_GORML</name>
<evidence type="ECO:0000256" key="4">
    <source>
        <dbReference type="ARBA" id="ARBA00022692"/>
    </source>
</evidence>
<dbReference type="EMBL" id="BAOP01000012">
    <property type="protein sequence ID" value="GAC79770.1"/>
    <property type="molecule type" value="Genomic_DNA"/>
</dbReference>
<evidence type="ECO:0000256" key="11">
    <source>
        <dbReference type="RuleBase" id="RU003983"/>
    </source>
</evidence>
<keyword evidence="10 13" id="KW-0472">Membrane</keyword>
<evidence type="ECO:0000256" key="10">
    <source>
        <dbReference type="ARBA" id="ARBA00023136"/>
    </source>
</evidence>
<dbReference type="GO" id="GO:0005886">
    <property type="term" value="C:plasma membrane"/>
    <property type="evidence" value="ECO:0007669"/>
    <property type="project" value="UniProtKB-SubCell"/>
</dbReference>
<feature type="domain" description="Peptidase M48" evidence="14">
    <location>
        <begin position="126"/>
        <end position="201"/>
    </location>
</feature>
<dbReference type="AlphaFoldDB" id="M3UJQ7"/>
<dbReference type="Gene3D" id="3.30.2010.10">
    <property type="entry name" value="Metalloproteases ('zincins'), catalytic domain"/>
    <property type="match status" value="1"/>
</dbReference>
<evidence type="ECO:0000313" key="16">
    <source>
        <dbReference type="Proteomes" id="UP000035009"/>
    </source>
</evidence>
<sequence>MDSDAPIPRSRLADSPIPSVPGVDDTRPAAVTPPPGPTSVWQQPALYAGAPRRHPWEIPVLVLAVLLAVGVYAVILALISIGLVTEYLLIPLALPFLIFLGRGIGYASIRANAVQITPTQFPEAFTMVVEAAARYGMEYVPDAYVMSGNGQINAFASGHGFRRFVVVYSDLFEVGGRARSPEALEFVIGHEVGHIAAGHVSYWRQLFSSVIMNIPILGSLLSRAQEYTADNYGYYTRPDGAAPAIGVLASGKYLLSAVDFDQFADRATHEKGFFVVLVNALSSHPVLTWRAAALRDRTRSGSILLRPRAFVRGTGSGNVVPVPAPLPPAQVAPGSMPNKLSETRTY</sequence>
<keyword evidence="4 13" id="KW-0812">Transmembrane</keyword>
<feature type="domain" description="Peptidase M48" evidence="14">
    <location>
        <begin position="206"/>
        <end position="297"/>
    </location>
</feature>
<evidence type="ECO:0000256" key="13">
    <source>
        <dbReference type="SAM" id="Phobius"/>
    </source>
</evidence>
<evidence type="ECO:0000256" key="5">
    <source>
        <dbReference type="ARBA" id="ARBA00022723"/>
    </source>
</evidence>
<keyword evidence="16" id="KW-1185">Reference proteome</keyword>
<feature type="region of interest" description="Disordered" evidence="12">
    <location>
        <begin position="322"/>
        <end position="346"/>
    </location>
</feature>
<feature type="region of interest" description="Disordered" evidence="12">
    <location>
        <begin position="1"/>
        <end position="38"/>
    </location>
</feature>
<evidence type="ECO:0000256" key="6">
    <source>
        <dbReference type="ARBA" id="ARBA00022801"/>
    </source>
</evidence>
<keyword evidence="3 11" id="KW-0645">Protease</keyword>
<keyword evidence="5" id="KW-0479">Metal-binding</keyword>
<comment type="subcellular location">
    <subcellularLocation>
        <location evidence="1">Cell membrane</location>
        <topology evidence="1">Multi-pass membrane protein</topology>
    </subcellularLocation>
</comment>
<evidence type="ECO:0000259" key="14">
    <source>
        <dbReference type="Pfam" id="PF01435"/>
    </source>
</evidence>
<organism evidence="15 16">
    <name type="scientific">Gordonia malaquae NBRC 108250</name>
    <dbReference type="NCBI Taxonomy" id="1223542"/>
    <lineage>
        <taxon>Bacteria</taxon>
        <taxon>Bacillati</taxon>
        <taxon>Actinomycetota</taxon>
        <taxon>Actinomycetes</taxon>
        <taxon>Mycobacteriales</taxon>
        <taxon>Gordoniaceae</taxon>
        <taxon>Gordonia</taxon>
    </lineage>
</organism>
<dbReference type="RefSeq" id="WP_008378345.1">
    <property type="nucleotide sequence ID" value="NZ_BAOP01000012.1"/>
</dbReference>
<protein>
    <submittedName>
        <fullName evidence="15">Peptidase M48 family protein</fullName>
    </submittedName>
</protein>
<evidence type="ECO:0000256" key="9">
    <source>
        <dbReference type="ARBA" id="ARBA00023049"/>
    </source>
</evidence>
<keyword evidence="8 13" id="KW-1133">Transmembrane helix</keyword>
<keyword evidence="2" id="KW-1003">Cell membrane</keyword>
<keyword evidence="7 11" id="KW-0862">Zinc</keyword>